<evidence type="ECO:0000313" key="2">
    <source>
        <dbReference type="Proteomes" id="UP000831701"/>
    </source>
</evidence>
<protein>
    <submittedName>
        <fullName evidence="1">Uncharacterized protein</fullName>
    </submittedName>
</protein>
<accession>A0ACB8V6X8</accession>
<gene>
    <name evidence="1" type="ORF">L3Q82_005862</name>
</gene>
<reference evidence="1" key="1">
    <citation type="submission" date="2022-04" db="EMBL/GenBank/DDBJ databases">
        <title>Jade perch genome.</title>
        <authorList>
            <person name="Chao B."/>
        </authorList>
    </citation>
    <scope>NUCLEOTIDE SEQUENCE</scope>
    <source>
        <strain evidence="1">CB-2022</strain>
    </source>
</reference>
<evidence type="ECO:0000313" key="1">
    <source>
        <dbReference type="EMBL" id="KAI3351318.1"/>
    </source>
</evidence>
<dbReference type="Proteomes" id="UP000831701">
    <property type="component" value="Chromosome 24"/>
</dbReference>
<keyword evidence="2" id="KW-1185">Reference proteome</keyword>
<name>A0ACB8V6X8_9TELE</name>
<dbReference type="EMBL" id="CM041554">
    <property type="protein sequence ID" value="KAI3351318.1"/>
    <property type="molecule type" value="Genomic_DNA"/>
</dbReference>
<comment type="caution">
    <text evidence="1">The sequence shown here is derived from an EMBL/GenBank/DDBJ whole genome shotgun (WGS) entry which is preliminary data.</text>
</comment>
<proteinExistence type="predicted"/>
<sequence length="145" mass="16282">MVDCPTDYINFCMVAVVPVRSVCCFANNKPWITSDIKGLHSSSGMWRAEEAEPQQSCRSRWSIAVRLLKACARELGHPLQHIFNLSLGQGRVPHLWKTSSIIPVPKKPHPGELNNFRPVALTSHVMKTMERLLLQSPEATDPPRS</sequence>
<organism evidence="1 2">
    <name type="scientific">Scortum barcoo</name>
    <name type="common">barcoo grunter</name>
    <dbReference type="NCBI Taxonomy" id="214431"/>
    <lineage>
        <taxon>Eukaryota</taxon>
        <taxon>Metazoa</taxon>
        <taxon>Chordata</taxon>
        <taxon>Craniata</taxon>
        <taxon>Vertebrata</taxon>
        <taxon>Euteleostomi</taxon>
        <taxon>Actinopterygii</taxon>
        <taxon>Neopterygii</taxon>
        <taxon>Teleostei</taxon>
        <taxon>Neoteleostei</taxon>
        <taxon>Acanthomorphata</taxon>
        <taxon>Eupercaria</taxon>
        <taxon>Centrarchiformes</taxon>
        <taxon>Terapontoidei</taxon>
        <taxon>Terapontidae</taxon>
        <taxon>Scortum</taxon>
    </lineage>
</organism>